<dbReference type="EMBL" id="CM015715">
    <property type="protein sequence ID" value="KAF3688859.1"/>
    <property type="molecule type" value="Genomic_DNA"/>
</dbReference>
<dbReference type="GO" id="GO:0016920">
    <property type="term" value="F:pyroglutamyl-peptidase activity"/>
    <property type="evidence" value="ECO:0007669"/>
    <property type="project" value="InterPro"/>
</dbReference>
<evidence type="ECO:0000256" key="5">
    <source>
        <dbReference type="ARBA" id="ARBA00022807"/>
    </source>
</evidence>
<reference evidence="7" key="2">
    <citation type="submission" date="2019-02" db="EMBL/GenBank/DDBJ databases">
        <title>Opniocepnalus argus Var Kimnra genome.</title>
        <authorList>
            <person name="Zhou C."/>
            <person name="Xiao S."/>
        </authorList>
    </citation>
    <scope>NUCLEOTIDE SEQUENCE [LARGE SCALE GENOMIC DNA]</scope>
</reference>
<keyword evidence="5" id="KW-0788">Thiol protease</keyword>
<proteinExistence type="inferred from homology"/>
<dbReference type="GO" id="GO:0006508">
    <property type="term" value="P:proteolysis"/>
    <property type="evidence" value="ECO:0007669"/>
    <property type="project" value="UniProtKB-KW"/>
</dbReference>
<comment type="similarity">
    <text evidence="1">Belongs to the peptidase C15 family.</text>
</comment>
<dbReference type="PANTHER" id="PTHR23402">
    <property type="entry name" value="PROTEASE FAMILY C15 PYROGLUTAMYL-PEPTIDASE I-RELATED"/>
    <property type="match status" value="1"/>
</dbReference>
<dbReference type="InterPro" id="IPR000816">
    <property type="entry name" value="Peptidase_C15"/>
</dbReference>
<dbReference type="GO" id="GO:0005829">
    <property type="term" value="C:cytosol"/>
    <property type="evidence" value="ECO:0007669"/>
    <property type="project" value="InterPro"/>
</dbReference>
<dbReference type="Proteomes" id="UP000503349">
    <property type="component" value="Chromosome 4"/>
</dbReference>
<keyword evidence="3" id="KW-0645">Protease</keyword>
<keyword evidence="4" id="KW-0378">Hydrolase</keyword>
<dbReference type="AlphaFoldDB" id="A0A6G1PF73"/>
<keyword evidence="7" id="KW-1185">Reference proteome</keyword>
<evidence type="ECO:0000256" key="3">
    <source>
        <dbReference type="ARBA" id="ARBA00022670"/>
    </source>
</evidence>
<keyword evidence="2" id="KW-0963">Cytoplasm</keyword>
<sequence length="212" mass="23326">MRATLDSANLRCVMDGDKIVVVTGFGPFRRFLVNPSWKAAQGLKSVGLGEQTVYCKELPVSYVKTQQVVAEIWQTLKPKLAVHLGIATGSSVVTLEQTGKNCRYIDKDVCGFCPESHCCVQGGPEKLDSVINMRVVSKQFKQPGMEVVYSRDAGRYLCDFAYYCSLYHGQRRAALIHVPSSGSLASADRLVPLLQTLIQTMLDQVKDSSETA</sequence>
<dbReference type="OrthoDB" id="407146at2759"/>
<evidence type="ECO:0000256" key="1">
    <source>
        <dbReference type="ARBA" id="ARBA00006641"/>
    </source>
</evidence>
<dbReference type="CDD" id="cd00501">
    <property type="entry name" value="Peptidase_C15"/>
    <property type="match status" value="1"/>
</dbReference>
<dbReference type="PANTHER" id="PTHR23402:SF1">
    <property type="entry name" value="PYROGLUTAMYL-PEPTIDASE I"/>
    <property type="match status" value="1"/>
</dbReference>
<evidence type="ECO:0000256" key="4">
    <source>
        <dbReference type="ARBA" id="ARBA00022801"/>
    </source>
</evidence>
<dbReference type="PIRSF" id="PIRSF015592">
    <property type="entry name" value="Prld-crbxl_pptds"/>
    <property type="match status" value="1"/>
</dbReference>
<name>A0A6G1PF73_CHAAH</name>
<gene>
    <name evidence="6" type="ORF">EXN66_Car004531</name>
</gene>
<protein>
    <submittedName>
        <fullName evidence="6">Pyroglutamyl-peptidase 1</fullName>
    </submittedName>
</protein>
<dbReference type="InterPro" id="IPR036440">
    <property type="entry name" value="Peptidase_C15-like_sf"/>
</dbReference>
<evidence type="ECO:0000313" key="6">
    <source>
        <dbReference type="EMBL" id="KAF3688859.1"/>
    </source>
</evidence>
<accession>A0A6G1PF73</accession>
<reference evidence="6 7" key="1">
    <citation type="submission" date="2019-02" db="EMBL/GenBank/DDBJ databases">
        <title>Opniocepnalus argus genome.</title>
        <authorList>
            <person name="Zhou C."/>
            <person name="Xiao S."/>
        </authorList>
    </citation>
    <scope>NUCLEOTIDE SEQUENCE [LARGE SCALE GENOMIC DNA]</scope>
    <source>
        <strain evidence="6">OARG1902GOOAL</strain>
        <tissue evidence="6">Muscle</tissue>
    </source>
</reference>
<evidence type="ECO:0000256" key="2">
    <source>
        <dbReference type="ARBA" id="ARBA00022490"/>
    </source>
</evidence>
<organism evidence="6 7">
    <name type="scientific">Channa argus</name>
    <name type="common">Northern snakehead</name>
    <name type="synonym">Ophicephalus argus</name>
    <dbReference type="NCBI Taxonomy" id="215402"/>
    <lineage>
        <taxon>Eukaryota</taxon>
        <taxon>Metazoa</taxon>
        <taxon>Chordata</taxon>
        <taxon>Craniata</taxon>
        <taxon>Vertebrata</taxon>
        <taxon>Euteleostomi</taxon>
        <taxon>Actinopterygii</taxon>
        <taxon>Neopterygii</taxon>
        <taxon>Teleostei</taxon>
        <taxon>Neoteleostei</taxon>
        <taxon>Acanthomorphata</taxon>
        <taxon>Anabantaria</taxon>
        <taxon>Anabantiformes</taxon>
        <taxon>Channoidei</taxon>
        <taxon>Channidae</taxon>
        <taxon>Channa</taxon>
    </lineage>
</organism>
<dbReference type="Pfam" id="PF01470">
    <property type="entry name" value="Peptidase_C15"/>
    <property type="match status" value="1"/>
</dbReference>
<dbReference type="Gene3D" id="3.40.630.20">
    <property type="entry name" value="Peptidase C15, pyroglutamyl peptidase I-like"/>
    <property type="match status" value="1"/>
</dbReference>
<dbReference type="SUPFAM" id="SSF53182">
    <property type="entry name" value="Pyrrolidone carboxyl peptidase (pyroglutamate aminopeptidase)"/>
    <property type="match status" value="1"/>
</dbReference>
<dbReference type="InterPro" id="IPR016125">
    <property type="entry name" value="Peptidase_C15-like"/>
</dbReference>
<evidence type="ECO:0000313" key="7">
    <source>
        <dbReference type="Proteomes" id="UP000503349"/>
    </source>
</evidence>
<dbReference type="PRINTS" id="PR00706">
    <property type="entry name" value="PYROGLUPTASE"/>
</dbReference>